<reference evidence="1" key="1">
    <citation type="submission" date="2023-06" db="EMBL/GenBank/DDBJ databases">
        <authorList>
            <consortium name="Lawrence Berkeley National Laboratory"/>
            <person name="Ahrendt S."/>
            <person name="Sahu N."/>
            <person name="Indic B."/>
            <person name="Wong-Bajracharya J."/>
            <person name="Merenyi Z."/>
            <person name="Ke H.-M."/>
            <person name="Monk M."/>
            <person name="Kocsube S."/>
            <person name="Drula E."/>
            <person name="Lipzen A."/>
            <person name="Balint B."/>
            <person name="Henrissat B."/>
            <person name="Andreopoulos B."/>
            <person name="Martin F.M."/>
            <person name="Harder C.B."/>
            <person name="Rigling D."/>
            <person name="Ford K.L."/>
            <person name="Foster G.D."/>
            <person name="Pangilinan J."/>
            <person name="Papanicolaou A."/>
            <person name="Barry K."/>
            <person name="LaButti K."/>
            <person name="Viragh M."/>
            <person name="Koriabine M."/>
            <person name="Yan M."/>
            <person name="Riley R."/>
            <person name="Champramary S."/>
            <person name="Plett K.L."/>
            <person name="Tsai I.J."/>
            <person name="Slot J."/>
            <person name="Sipos G."/>
            <person name="Plett J."/>
            <person name="Nagy L.G."/>
            <person name="Grigoriev I.V."/>
        </authorList>
    </citation>
    <scope>NUCLEOTIDE SEQUENCE</scope>
    <source>
        <strain evidence="1">FPL87.14</strain>
    </source>
</reference>
<comment type="caution">
    <text evidence="1">The sequence shown here is derived from an EMBL/GenBank/DDBJ whole genome shotgun (WGS) entry which is preliminary data.</text>
</comment>
<sequence length="195" mass="21984">MPMAVWLAPFAAVGWYGSGCFRSGQQVAITWRKKQRGTVQRKMIVVVQMRVPARRTHLLDQKSSRQAASFSVNTPDPIKTMNLTIGKFPCIVEAERIYISRVHQVAGSVLRTRHVRYEEDSGFESETLIREGGNDVQRDRDDADGRRTLKGSHEDVGIEIIIPEARLERYEMVSITRINGMASTFSGLDEMTISA</sequence>
<protein>
    <submittedName>
        <fullName evidence="1">Uncharacterized protein</fullName>
    </submittedName>
</protein>
<proteinExistence type="predicted"/>
<keyword evidence="2" id="KW-1185">Reference proteome</keyword>
<dbReference type="AlphaFoldDB" id="A0AA39IS98"/>
<dbReference type="Proteomes" id="UP001175226">
    <property type="component" value="Unassembled WGS sequence"/>
</dbReference>
<dbReference type="EMBL" id="JAUEPT010000240">
    <property type="protein sequence ID" value="KAK0429532.1"/>
    <property type="molecule type" value="Genomic_DNA"/>
</dbReference>
<gene>
    <name evidence="1" type="ORF">EV421DRAFT_1745445</name>
</gene>
<name>A0AA39IS98_9AGAR</name>
<evidence type="ECO:0000313" key="1">
    <source>
        <dbReference type="EMBL" id="KAK0429532.1"/>
    </source>
</evidence>
<accession>A0AA39IS98</accession>
<evidence type="ECO:0000313" key="2">
    <source>
        <dbReference type="Proteomes" id="UP001175226"/>
    </source>
</evidence>
<organism evidence="1 2">
    <name type="scientific">Armillaria borealis</name>
    <dbReference type="NCBI Taxonomy" id="47425"/>
    <lineage>
        <taxon>Eukaryota</taxon>
        <taxon>Fungi</taxon>
        <taxon>Dikarya</taxon>
        <taxon>Basidiomycota</taxon>
        <taxon>Agaricomycotina</taxon>
        <taxon>Agaricomycetes</taxon>
        <taxon>Agaricomycetidae</taxon>
        <taxon>Agaricales</taxon>
        <taxon>Marasmiineae</taxon>
        <taxon>Physalacriaceae</taxon>
        <taxon>Armillaria</taxon>
    </lineage>
</organism>